<dbReference type="PRINTS" id="PR00385">
    <property type="entry name" value="P450"/>
</dbReference>
<evidence type="ECO:0000256" key="4">
    <source>
        <dbReference type="ARBA" id="ARBA00022723"/>
    </source>
</evidence>
<evidence type="ECO:0000256" key="2">
    <source>
        <dbReference type="ARBA" id="ARBA00010617"/>
    </source>
</evidence>
<dbReference type="eggNOG" id="COG2124">
    <property type="taxonomic scope" value="Bacteria"/>
</dbReference>
<dbReference type="AlphaFoldDB" id="W5TQE2"/>
<dbReference type="GO" id="GO:0020037">
    <property type="term" value="F:heme binding"/>
    <property type="evidence" value="ECO:0007669"/>
    <property type="project" value="InterPro"/>
</dbReference>
<keyword evidence="7 8" id="KW-0503">Monooxygenase</keyword>
<dbReference type="InterPro" id="IPR002397">
    <property type="entry name" value="Cyt_P450_B"/>
</dbReference>
<dbReference type="KEGG" id="nno:NONO_c66950"/>
<dbReference type="GO" id="GO:0004497">
    <property type="term" value="F:monooxygenase activity"/>
    <property type="evidence" value="ECO:0007669"/>
    <property type="project" value="UniProtKB-KW"/>
</dbReference>
<dbReference type="Gene3D" id="1.10.630.10">
    <property type="entry name" value="Cytochrome P450"/>
    <property type="match status" value="1"/>
</dbReference>
<dbReference type="RefSeq" id="WP_025352766.1">
    <property type="nucleotide sequence ID" value="NZ_CP006850.1"/>
</dbReference>
<dbReference type="EMBL" id="CP006850">
    <property type="protein sequence ID" value="AHH21462.1"/>
    <property type="molecule type" value="Genomic_DNA"/>
</dbReference>
<sequence>MTTIVRFDDTYFRDPHAAAARWAAAAPIHRFVSDSGTEGWLITGYELARTALVDPAIAKNPDTMIGGTARPDSVAARLRRAAARQVTTHMLGTDPPGHSRLRGSVAEAFTPRAVEALEPWLDNRAAHLVDDMDPGSPVDIVTALAFPLPIGLLCHILSLPERHLDRIGRASSVLSDVLVADPDELRVAAIDFTRFILPRLIGRAVRPREDLLGAVAAQMRRRELSISEALSTIALLLIAGHETTTSLIASTVYRLLHHPGELDRVHDDPARLDAVIDETLRHDPPLPATTLRVAHEPLQLAGQDIRPGEWIMVSLLAAHHDPALHVTAETFDPGRKPNRHLAFGYGVHYCLGARLARLETRIALRRLLDRYPKLALAAESDPVWRRSVTFRRLEHLSVRLEPR</sequence>
<evidence type="ECO:0000256" key="6">
    <source>
        <dbReference type="ARBA" id="ARBA00023004"/>
    </source>
</evidence>
<keyword evidence="10" id="KW-1185">Reference proteome</keyword>
<keyword evidence="4 8" id="KW-0479">Metal-binding</keyword>
<keyword evidence="5 8" id="KW-0560">Oxidoreductase</keyword>
<dbReference type="OrthoDB" id="4532213at2"/>
<dbReference type="STRING" id="1415166.NONO_c66950"/>
<keyword evidence="6 8" id="KW-0408">Iron</keyword>
<dbReference type="GO" id="GO:0005506">
    <property type="term" value="F:iron ion binding"/>
    <property type="evidence" value="ECO:0007669"/>
    <property type="project" value="InterPro"/>
</dbReference>
<keyword evidence="3 8" id="KW-0349">Heme</keyword>
<evidence type="ECO:0000256" key="1">
    <source>
        <dbReference type="ARBA" id="ARBA00001971"/>
    </source>
</evidence>
<dbReference type="GO" id="GO:0016705">
    <property type="term" value="F:oxidoreductase activity, acting on paired donors, with incorporation or reduction of molecular oxygen"/>
    <property type="evidence" value="ECO:0007669"/>
    <property type="project" value="InterPro"/>
</dbReference>
<reference evidence="9 10" key="1">
    <citation type="journal article" date="2014" name="Appl. Environ. Microbiol.">
        <title>Insights into the Microbial Degradation of Rubber and Gutta-Percha by Analysis of the Complete Genome of Nocardia nova SH22a.</title>
        <authorList>
            <person name="Luo Q."/>
            <person name="Hiessl S."/>
            <person name="Poehlein A."/>
            <person name="Daniel R."/>
            <person name="Steinbuchel A."/>
        </authorList>
    </citation>
    <scope>NUCLEOTIDE SEQUENCE [LARGE SCALE GENOMIC DNA]</scope>
    <source>
        <strain evidence="9">SH22a</strain>
    </source>
</reference>
<dbReference type="InterPro" id="IPR017972">
    <property type="entry name" value="Cyt_P450_CS"/>
</dbReference>
<dbReference type="PROSITE" id="PS00086">
    <property type="entry name" value="CYTOCHROME_P450"/>
    <property type="match status" value="1"/>
</dbReference>
<evidence type="ECO:0000256" key="5">
    <source>
        <dbReference type="ARBA" id="ARBA00023002"/>
    </source>
</evidence>
<evidence type="ECO:0000256" key="8">
    <source>
        <dbReference type="RuleBase" id="RU000461"/>
    </source>
</evidence>
<dbReference type="InterPro" id="IPR001128">
    <property type="entry name" value="Cyt_P450"/>
</dbReference>
<dbReference type="Proteomes" id="UP000019150">
    <property type="component" value="Chromosome"/>
</dbReference>
<dbReference type="PRINTS" id="PR00359">
    <property type="entry name" value="BP450"/>
</dbReference>
<evidence type="ECO:0000256" key="7">
    <source>
        <dbReference type="ARBA" id="ARBA00023033"/>
    </source>
</evidence>
<dbReference type="HOGENOM" id="CLU_033716_1_0_11"/>
<comment type="similarity">
    <text evidence="2 8">Belongs to the cytochrome P450 family.</text>
</comment>
<evidence type="ECO:0000313" key="9">
    <source>
        <dbReference type="EMBL" id="AHH21462.1"/>
    </source>
</evidence>
<evidence type="ECO:0000256" key="3">
    <source>
        <dbReference type="ARBA" id="ARBA00022617"/>
    </source>
</evidence>
<proteinExistence type="inferred from homology"/>
<organism evidence="9 10">
    <name type="scientific">Nocardia nova SH22a</name>
    <dbReference type="NCBI Taxonomy" id="1415166"/>
    <lineage>
        <taxon>Bacteria</taxon>
        <taxon>Bacillati</taxon>
        <taxon>Actinomycetota</taxon>
        <taxon>Actinomycetes</taxon>
        <taxon>Mycobacteriales</taxon>
        <taxon>Nocardiaceae</taxon>
        <taxon>Nocardia</taxon>
    </lineage>
</organism>
<dbReference type="InterPro" id="IPR036396">
    <property type="entry name" value="Cyt_P450_sf"/>
</dbReference>
<dbReference type="FunFam" id="1.10.630.10:FF:000018">
    <property type="entry name" value="Cytochrome P450 monooxygenase"/>
    <property type="match status" value="1"/>
</dbReference>
<comment type="cofactor">
    <cofactor evidence="1">
        <name>heme</name>
        <dbReference type="ChEBI" id="CHEBI:30413"/>
    </cofactor>
</comment>
<dbReference type="PATRIC" id="fig|1415166.3.peg.6876"/>
<dbReference type="SUPFAM" id="SSF48264">
    <property type="entry name" value="Cytochrome P450"/>
    <property type="match status" value="1"/>
</dbReference>
<protein>
    <submittedName>
        <fullName evidence="9">Putative cytochrome P450</fullName>
    </submittedName>
</protein>
<dbReference type="PANTHER" id="PTHR46696:SF1">
    <property type="entry name" value="CYTOCHROME P450 YJIB-RELATED"/>
    <property type="match status" value="1"/>
</dbReference>
<gene>
    <name evidence="9" type="ORF">NONO_c66950</name>
</gene>
<dbReference type="PANTHER" id="PTHR46696">
    <property type="entry name" value="P450, PUTATIVE (EUROFUNG)-RELATED"/>
    <property type="match status" value="1"/>
</dbReference>
<dbReference type="Pfam" id="PF00067">
    <property type="entry name" value="p450"/>
    <property type="match status" value="1"/>
</dbReference>
<name>W5TQE2_9NOCA</name>
<evidence type="ECO:0000313" key="10">
    <source>
        <dbReference type="Proteomes" id="UP000019150"/>
    </source>
</evidence>
<accession>W5TQE2</accession>